<feature type="domain" description="Histidine kinase" evidence="5">
    <location>
        <begin position="409"/>
        <end position="625"/>
    </location>
</feature>
<dbReference type="PROSITE" id="PS50109">
    <property type="entry name" value="HIS_KIN"/>
    <property type="match status" value="1"/>
</dbReference>
<dbReference type="SUPFAM" id="SSF55874">
    <property type="entry name" value="ATPase domain of HSP90 chaperone/DNA topoisomerase II/histidine kinase"/>
    <property type="match status" value="1"/>
</dbReference>
<dbReference type="Pfam" id="PF02518">
    <property type="entry name" value="HATPase_c"/>
    <property type="match status" value="1"/>
</dbReference>
<dbReference type="GO" id="GO:0000155">
    <property type="term" value="F:phosphorelay sensor kinase activity"/>
    <property type="evidence" value="ECO:0007669"/>
    <property type="project" value="InterPro"/>
</dbReference>
<organism evidence="6 7">
    <name type="scientific">Spirosoma montaniterrae</name>
    <dbReference type="NCBI Taxonomy" id="1178516"/>
    <lineage>
        <taxon>Bacteria</taxon>
        <taxon>Pseudomonadati</taxon>
        <taxon>Bacteroidota</taxon>
        <taxon>Cytophagia</taxon>
        <taxon>Cytophagales</taxon>
        <taxon>Cytophagaceae</taxon>
        <taxon>Spirosoma</taxon>
    </lineage>
</organism>
<dbReference type="InterPro" id="IPR003594">
    <property type="entry name" value="HATPase_dom"/>
</dbReference>
<dbReference type="SUPFAM" id="SSF47384">
    <property type="entry name" value="Homodimeric domain of signal transducing histidine kinase"/>
    <property type="match status" value="1"/>
</dbReference>
<dbReference type="CDD" id="cd00075">
    <property type="entry name" value="HATPase"/>
    <property type="match status" value="1"/>
</dbReference>
<proteinExistence type="predicted"/>
<dbReference type="InterPro" id="IPR036097">
    <property type="entry name" value="HisK_dim/P_sf"/>
</dbReference>
<dbReference type="PANTHER" id="PTHR43547">
    <property type="entry name" value="TWO-COMPONENT HISTIDINE KINASE"/>
    <property type="match status" value="1"/>
</dbReference>
<evidence type="ECO:0000313" key="7">
    <source>
        <dbReference type="Proteomes" id="UP000187941"/>
    </source>
</evidence>
<dbReference type="PRINTS" id="PR00344">
    <property type="entry name" value="BCTRLSENSOR"/>
</dbReference>
<dbReference type="InterPro" id="IPR036890">
    <property type="entry name" value="HATPase_C_sf"/>
</dbReference>
<gene>
    <name evidence="6" type="ORF">AWR27_12040</name>
</gene>
<protein>
    <recommendedName>
        <fullName evidence="2">histidine kinase</fullName>
        <ecNumber evidence="2">2.7.13.3</ecNumber>
    </recommendedName>
</protein>
<dbReference type="EMBL" id="CP014263">
    <property type="protein sequence ID" value="AQG79993.1"/>
    <property type="molecule type" value="Genomic_DNA"/>
</dbReference>
<dbReference type="SMART" id="SM00387">
    <property type="entry name" value="HATPase_c"/>
    <property type="match status" value="1"/>
</dbReference>
<dbReference type="InterPro" id="IPR004358">
    <property type="entry name" value="Sig_transdc_His_kin-like_C"/>
</dbReference>
<evidence type="ECO:0000313" key="6">
    <source>
        <dbReference type="EMBL" id="AQG79993.1"/>
    </source>
</evidence>
<reference evidence="6 7" key="1">
    <citation type="submission" date="2016-01" db="EMBL/GenBank/DDBJ databases">
        <authorList>
            <person name="Oliw E.H."/>
        </authorList>
    </citation>
    <scope>NUCLEOTIDE SEQUENCE [LARGE SCALE GENOMIC DNA]</scope>
    <source>
        <strain evidence="6 7">DY10</strain>
    </source>
</reference>
<dbReference type="Gene3D" id="1.10.287.130">
    <property type="match status" value="1"/>
</dbReference>
<dbReference type="InterPro" id="IPR005467">
    <property type="entry name" value="His_kinase_dom"/>
</dbReference>
<dbReference type="SUPFAM" id="SSF48452">
    <property type="entry name" value="TPR-like"/>
    <property type="match status" value="1"/>
</dbReference>
<evidence type="ECO:0000256" key="1">
    <source>
        <dbReference type="ARBA" id="ARBA00000085"/>
    </source>
</evidence>
<evidence type="ECO:0000256" key="3">
    <source>
        <dbReference type="ARBA" id="ARBA00022553"/>
    </source>
</evidence>
<accession>A0A1P9WXB9</accession>
<evidence type="ECO:0000256" key="2">
    <source>
        <dbReference type="ARBA" id="ARBA00012438"/>
    </source>
</evidence>
<dbReference type="PANTHER" id="PTHR43547:SF2">
    <property type="entry name" value="HYBRID SIGNAL TRANSDUCTION HISTIDINE KINASE C"/>
    <property type="match status" value="1"/>
</dbReference>
<name>A0A1P9WXB9_9BACT</name>
<dbReference type="Proteomes" id="UP000187941">
    <property type="component" value="Chromosome"/>
</dbReference>
<keyword evidence="4" id="KW-0472">Membrane</keyword>
<feature type="transmembrane region" description="Helical" evidence="4">
    <location>
        <begin position="363"/>
        <end position="383"/>
    </location>
</feature>
<sequence length="642" mass="73403">MCYYFVGCRTIILRHLLFLSMMGIGTRAVCSPDSLRRQLISTTSDSARGQIAWTLAVYYEPEQTDSCLYYLYQSLGSMQRAGNTSGVARAMHRLGHMYLYVVKDEARAIHWITKAKAIATRHNDHRHLAACYQLLCVVAVHQRMQSLPELMNLALLHAQKTNDWEVRADVYGLCSEINILQQRYSQAKPYCLRTMHIYEQHDVDRWITIGLDYCKILQAQGQHKQALAVARRLAAAKSKLRQSRGFFIYSNDMAQLAIFLKQYDEAESYLLKGLSHEQKRVKPDTLHLLHYYRTLTELYLAQNDYKRAYGLSKTINQIQLWLQRVRQTRDAKIQVAELKAAVAIERKEKELATLETKQRQQRIYNLIVFSVSVLLLSFLIVLFHSRWRIERQRIQLMQLNQTKDKLFTILSHDLRSPVAGLKNFIALHDWGVLSKAEFNQSVQSLSDRLTQVSNLLESLLSWSVAQLGGLRAEPAVVSLSAIVAQEIRLLQTVADDKRIDLRSALPENLCAFADPNHLSIIIRNLLQNAVKFTRPGGSIAVAHKYHRHKICLIITDTGVGIPADTLTTLFTLSRKSVRFGTRNEPGLGIGLNFVKELVDANKAEIQVESSENEGTTFRLYLQRDYKYEPTEAETVGHTVESI</sequence>
<dbReference type="KEGG" id="smon:AWR27_12040"/>
<evidence type="ECO:0000256" key="4">
    <source>
        <dbReference type="SAM" id="Phobius"/>
    </source>
</evidence>
<dbReference type="EC" id="2.7.13.3" evidence="2"/>
<keyword evidence="7" id="KW-1185">Reference proteome</keyword>
<dbReference type="CDD" id="cd00082">
    <property type="entry name" value="HisKA"/>
    <property type="match status" value="1"/>
</dbReference>
<dbReference type="Gene3D" id="1.25.40.10">
    <property type="entry name" value="Tetratricopeptide repeat domain"/>
    <property type="match status" value="2"/>
</dbReference>
<dbReference type="STRING" id="1178516.AWR27_12040"/>
<dbReference type="Gene3D" id="3.30.565.10">
    <property type="entry name" value="Histidine kinase-like ATPase, C-terminal domain"/>
    <property type="match status" value="1"/>
</dbReference>
<comment type="catalytic activity">
    <reaction evidence="1">
        <text>ATP + protein L-histidine = ADP + protein N-phospho-L-histidine.</text>
        <dbReference type="EC" id="2.7.13.3"/>
    </reaction>
</comment>
<dbReference type="InterPro" id="IPR011990">
    <property type="entry name" value="TPR-like_helical_dom_sf"/>
</dbReference>
<dbReference type="OrthoDB" id="9810447at2"/>
<dbReference type="AlphaFoldDB" id="A0A1P9WXB9"/>
<keyword evidence="3" id="KW-0597">Phosphoprotein</keyword>
<dbReference type="InterPro" id="IPR003661">
    <property type="entry name" value="HisK_dim/P_dom"/>
</dbReference>
<keyword evidence="4" id="KW-1133">Transmembrane helix</keyword>
<evidence type="ECO:0000259" key="5">
    <source>
        <dbReference type="PROSITE" id="PS50109"/>
    </source>
</evidence>
<keyword evidence="4" id="KW-0812">Transmembrane</keyword>